<feature type="domain" description="VOC" evidence="4">
    <location>
        <begin position="4"/>
        <end position="134"/>
    </location>
</feature>
<evidence type="ECO:0000313" key="6">
    <source>
        <dbReference type="Proteomes" id="UP000185612"/>
    </source>
</evidence>
<dbReference type="AlphaFoldDB" id="A0A1Q5PT95"/>
<dbReference type="OrthoDB" id="284897at2"/>
<accession>A0A1Q5PT95</accession>
<dbReference type="STRING" id="52770.BSZ40_10970"/>
<evidence type="ECO:0000259" key="4">
    <source>
        <dbReference type="PROSITE" id="PS51819"/>
    </source>
</evidence>
<evidence type="ECO:0000256" key="3">
    <source>
        <dbReference type="ARBA" id="ARBA00023251"/>
    </source>
</evidence>
<dbReference type="SUPFAM" id="SSF54593">
    <property type="entry name" value="Glyoxalase/Bleomycin resistance protein/Dihydroxybiphenyl dioxygenase"/>
    <property type="match status" value="1"/>
</dbReference>
<dbReference type="InterPro" id="IPR000335">
    <property type="entry name" value="Bleomycin-R"/>
</dbReference>
<dbReference type="CDD" id="cd08349">
    <property type="entry name" value="BLMA_like"/>
    <property type="match status" value="1"/>
</dbReference>
<organism evidence="5 6">
    <name type="scientific">Buchananella hordeovulneris</name>
    <dbReference type="NCBI Taxonomy" id="52770"/>
    <lineage>
        <taxon>Bacteria</taxon>
        <taxon>Bacillati</taxon>
        <taxon>Actinomycetota</taxon>
        <taxon>Actinomycetes</taxon>
        <taxon>Actinomycetales</taxon>
        <taxon>Actinomycetaceae</taxon>
        <taxon>Buchananella</taxon>
    </lineage>
</organism>
<keyword evidence="3" id="KW-0046">Antibiotic resistance</keyword>
<comment type="similarity">
    <text evidence="1">Belongs to the bleomycin resistance protein family.</text>
</comment>
<protein>
    <recommendedName>
        <fullName evidence="2">Bleomycin resistance protein</fullName>
    </recommendedName>
</protein>
<sequence length="142" mass="16279">MHDAPALVPELTVTNLGASLRFWCDLLGFEVLYDRPEERFAYLVLGNAHVMLDQVDIARTWQPAPLTPPLGRGINFELSVPDVSLQLRRLRAANWALFMEPEEKWYRVGLAQELGVRQFLVQDPDGYLVRPQMSLGHRTLEH</sequence>
<dbReference type="RefSeq" id="WP_073826387.1">
    <property type="nucleotide sequence ID" value="NZ_MQVS01000017.1"/>
</dbReference>
<dbReference type="InterPro" id="IPR029068">
    <property type="entry name" value="Glyas_Bleomycin-R_OHBP_Dase"/>
</dbReference>
<dbReference type="InterPro" id="IPR004360">
    <property type="entry name" value="Glyas_Fos-R_dOase_dom"/>
</dbReference>
<dbReference type="Proteomes" id="UP000185612">
    <property type="component" value="Unassembled WGS sequence"/>
</dbReference>
<evidence type="ECO:0000256" key="1">
    <source>
        <dbReference type="ARBA" id="ARBA00011051"/>
    </source>
</evidence>
<evidence type="ECO:0000313" key="5">
    <source>
        <dbReference type="EMBL" id="OKL50746.1"/>
    </source>
</evidence>
<evidence type="ECO:0000256" key="2">
    <source>
        <dbReference type="ARBA" id="ARBA00021572"/>
    </source>
</evidence>
<gene>
    <name evidence="5" type="ORF">BSZ40_10970</name>
</gene>
<dbReference type="Pfam" id="PF00903">
    <property type="entry name" value="Glyoxalase"/>
    <property type="match status" value="1"/>
</dbReference>
<reference evidence="6" key="1">
    <citation type="submission" date="2016-12" db="EMBL/GenBank/DDBJ databases">
        <authorList>
            <person name="Meng X."/>
        </authorList>
    </citation>
    <scope>NUCLEOTIDE SEQUENCE [LARGE SCALE GENOMIC DNA]</scope>
    <source>
        <strain evidence="6">DSM 20732</strain>
    </source>
</reference>
<name>A0A1Q5PT95_9ACTO</name>
<dbReference type="EMBL" id="MQVS01000017">
    <property type="protein sequence ID" value="OKL50746.1"/>
    <property type="molecule type" value="Genomic_DNA"/>
</dbReference>
<dbReference type="Gene3D" id="3.10.180.10">
    <property type="entry name" value="2,3-Dihydroxybiphenyl 1,2-Dioxygenase, domain 1"/>
    <property type="match status" value="1"/>
</dbReference>
<comment type="caution">
    <text evidence="5">The sequence shown here is derived from an EMBL/GenBank/DDBJ whole genome shotgun (WGS) entry which is preliminary data.</text>
</comment>
<dbReference type="GO" id="GO:0046677">
    <property type="term" value="P:response to antibiotic"/>
    <property type="evidence" value="ECO:0007669"/>
    <property type="project" value="UniProtKB-KW"/>
</dbReference>
<keyword evidence="6" id="KW-1185">Reference proteome</keyword>
<dbReference type="InterPro" id="IPR037523">
    <property type="entry name" value="VOC_core"/>
</dbReference>
<dbReference type="PROSITE" id="PS51819">
    <property type="entry name" value="VOC"/>
    <property type="match status" value="1"/>
</dbReference>
<proteinExistence type="inferred from homology"/>